<evidence type="ECO:0000256" key="1">
    <source>
        <dbReference type="SAM" id="MobiDB-lite"/>
    </source>
</evidence>
<dbReference type="AlphaFoldDB" id="A0A6M6E564"/>
<dbReference type="EMBL" id="CP045273">
    <property type="protein sequence ID" value="QJX80686.1"/>
    <property type="molecule type" value="Genomic_DNA"/>
</dbReference>
<dbReference type="Pfam" id="PF04472">
    <property type="entry name" value="SepF"/>
    <property type="match status" value="1"/>
</dbReference>
<evidence type="ECO:0000313" key="2">
    <source>
        <dbReference type="EMBL" id="QJX80686.1"/>
    </source>
</evidence>
<dbReference type="Proteomes" id="UP000501076">
    <property type="component" value="Plasmid pFDU301A"/>
</dbReference>
<feature type="compositionally biased region" description="Basic and acidic residues" evidence="1">
    <location>
        <begin position="20"/>
        <end position="34"/>
    </location>
</feature>
<sequence length="159" mass="17888">MAQIGKELKKTISQFSSAFKNEEQPVQEEKEKAKTATATATPEVNDETVEKYRRTLNKVENDYSGRIISSVSQKNKPRRAVYINESKAVRAMEMKEKDDSYLVIDEIRDGQPVLVLFDSVEPAVQKSILDTIYGACHLGNIAIEKIGAQMILIDPNLKK</sequence>
<dbReference type="InterPro" id="IPR038594">
    <property type="entry name" value="SepF-like_sf"/>
</dbReference>
<organism evidence="2 3">
    <name type="scientific">Priestia megaterium</name>
    <name type="common">Bacillus megaterium</name>
    <dbReference type="NCBI Taxonomy" id="1404"/>
    <lineage>
        <taxon>Bacteria</taxon>
        <taxon>Bacillati</taxon>
        <taxon>Bacillota</taxon>
        <taxon>Bacilli</taxon>
        <taxon>Bacillales</taxon>
        <taxon>Bacillaceae</taxon>
        <taxon>Priestia</taxon>
    </lineage>
</organism>
<geneLocation type="plasmid" evidence="3">
    <name>pfdu301a</name>
</geneLocation>
<keyword evidence="2" id="KW-0614">Plasmid</keyword>
<dbReference type="Gene3D" id="3.30.110.150">
    <property type="entry name" value="SepF-like protein"/>
    <property type="match status" value="1"/>
</dbReference>
<dbReference type="GO" id="GO:0090529">
    <property type="term" value="P:cell septum assembly"/>
    <property type="evidence" value="ECO:0007669"/>
    <property type="project" value="InterPro"/>
</dbReference>
<dbReference type="RefSeq" id="WP_171778682.1">
    <property type="nucleotide sequence ID" value="NZ_CP045273.1"/>
</dbReference>
<gene>
    <name evidence="2" type="ORF">FDZ14_31855</name>
</gene>
<name>A0A6M6E564_PRIMG</name>
<reference evidence="2 3" key="1">
    <citation type="submission" date="2019-10" db="EMBL/GenBank/DDBJ databases">
        <title>Complete genome sequences for adaption low water activity.</title>
        <authorList>
            <person name="Zhao L."/>
            <person name="Zhong J."/>
        </authorList>
    </citation>
    <scope>NUCLEOTIDE SEQUENCE [LARGE SCALE GENOMIC DNA]</scope>
    <source>
        <strain evidence="2 3">FDU301</strain>
        <plasmid evidence="3">pfdu301a</plasmid>
    </source>
</reference>
<protein>
    <submittedName>
        <fullName evidence="2">DUF552 domain-containing protein</fullName>
    </submittedName>
</protein>
<proteinExistence type="predicted"/>
<dbReference type="InterPro" id="IPR007561">
    <property type="entry name" value="Cell_div_SepF/SepF-rel"/>
</dbReference>
<evidence type="ECO:0000313" key="3">
    <source>
        <dbReference type="Proteomes" id="UP000501076"/>
    </source>
</evidence>
<feature type="region of interest" description="Disordered" evidence="1">
    <location>
        <begin position="15"/>
        <end position="47"/>
    </location>
</feature>
<accession>A0A6M6E564</accession>